<dbReference type="eggNOG" id="KOG0439">
    <property type="taxonomic scope" value="Eukaryota"/>
</dbReference>
<dbReference type="KEGG" id="cgr:2888895"/>
<evidence type="ECO:0000256" key="3">
    <source>
        <dbReference type="ARBA" id="ARBA00022692"/>
    </source>
</evidence>
<dbReference type="GO" id="GO:0090158">
    <property type="term" value="P:endoplasmic reticulum membrane organization"/>
    <property type="evidence" value="ECO:0007669"/>
    <property type="project" value="TreeGrafter"/>
</dbReference>
<evidence type="ECO:0000256" key="6">
    <source>
        <dbReference type="SAM" id="Phobius"/>
    </source>
</evidence>
<reference evidence="9 10" key="1">
    <citation type="journal article" date="2004" name="Nature">
        <title>Genome evolution in yeasts.</title>
        <authorList>
            <consortium name="Genolevures"/>
            <person name="Dujon B."/>
            <person name="Sherman D."/>
            <person name="Fischer G."/>
            <person name="Durrens P."/>
            <person name="Casaregola S."/>
            <person name="Lafontaine I."/>
            <person name="de Montigny J."/>
            <person name="Marck C."/>
            <person name="Neuveglise C."/>
            <person name="Talla E."/>
            <person name="Goffard N."/>
            <person name="Frangeul L."/>
            <person name="Aigle M."/>
            <person name="Anthouard V."/>
            <person name="Babour A."/>
            <person name="Barbe V."/>
            <person name="Barnay S."/>
            <person name="Blanchin S."/>
            <person name="Beckerich J.M."/>
            <person name="Beyne E."/>
            <person name="Bleykasten C."/>
            <person name="Boisrame A."/>
            <person name="Boyer J."/>
            <person name="Cattolico L."/>
            <person name="Confanioleri F."/>
            <person name="de Daruvar A."/>
            <person name="Despons L."/>
            <person name="Fabre E."/>
            <person name="Fairhead C."/>
            <person name="Ferry-Dumazet H."/>
            <person name="Groppi A."/>
            <person name="Hantraye F."/>
            <person name="Hennequin C."/>
            <person name="Jauniaux N."/>
            <person name="Joyet P."/>
            <person name="Kachouri R."/>
            <person name="Kerrest A."/>
            <person name="Koszul R."/>
            <person name="Lemaire M."/>
            <person name="Lesur I."/>
            <person name="Ma L."/>
            <person name="Muller H."/>
            <person name="Nicaud J.M."/>
            <person name="Nikolski M."/>
            <person name="Oztas S."/>
            <person name="Ozier-Kalogeropoulos O."/>
            <person name="Pellenz S."/>
            <person name="Potier S."/>
            <person name="Richard G.F."/>
            <person name="Straub M.L."/>
            <person name="Suleau A."/>
            <person name="Swennene D."/>
            <person name="Tekaia F."/>
            <person name="Wesolowski-Louvel M."/>
            <person name="Westhof E."/>
            <person name="Wirth B."/>
            <person name="Zeniou-Meyer M."/>
            <person name="Zivanovic I."/>
            <person name="Bolotin-Fukuhara M."/>
            <person name="Thierry A."/>
            <person name="Bouchier C."/>
            <person name="Caudron B."/>
            <person name="Scarpelli C."/>
            <person name="Gaillardin C."/>
            <person name="Weissenbach J."/>
            <person name="Wincker P."/>
            <person name="Souciet J.L."/>
        </authorList>
    </citation>
    <scope>NUCLEOTIDE SEQUENCE [LARGE SCALE GENOMIC DNA]</scope>
    <source>
        <strain evidence="10">ATCC 2001 / BCRC 20586 / JCM 3761 / NBRC 0622 / NRRL Y-65 / CBS 138</strain>
    </source>
</reference>
<evidence type="ECO:0000256" key="1">
    <source>
        <dbReference type="ARBA" id="ARBA00004211"/>
    </source>
</evidence>
<keyword evidence="5 6" id="KW-0472">Membrane</keyword>
<dbReference type="PANTHER" id="PTHR10809:SF6">
    <property type="entry name" value="AT11025P-RELATED"/>
    <property type="match status" value="1"/>
</dbReference>
<feature type="transmembrane region" description="Helical" evidence="6">
    <location>
        <begin position="162"/>
        <end position="178"/>
    </location>
</feature>
<dbReference type="Pfam" id="PF00635">
    <property type="entry name" value="Motile_Sperm"/>
    <property type="match status" value="1"/>
</dbReference>
<dbReference type="InterPro" id="IPR008962">
    <property type="entry name" value="PapD-like_sf"/>
</dbReference>
<dbReference type="PANTHER" id="PTHR10809">
    <property type="entry name" value="VESICLE-ASSOCIATED MEMBRANE PROTEIN-ASSOCIATED PROTEIN"/>
    <property type="match status" value="1"/>
</dbReference>
<evidence type="ECO:0000256" key="5">
    <source>
        <dbReference type="ARBA" id="ARBA00023136"/>
    </source>
</evidence>
<organism evidence="9 10">
    <name type="scientific">Candida glabrata (strain ATCC 2001 / BCRC 20586 / JCM 3761 / NBRC 0622 / NRRL Y-65 / CBS 138)</name>
    <name type="common">Yeast</name>
    <name type="synonym">Nakaseomyces glabratus</name>
    <dbReference type="NCBI Taxonomy" id="284593"/>
    <lineage>
        <taxon>Eukaryota</taxon>
        <taxon>Fungi</taxon>
        <taxon>Dikarya</taxon>
        <taxon>Ascomycota</taxon>
        <taxon>Saccharomycotina</taxon>
        <taxon>Saccharomycetes</taxon>
        <taxon>Saccharomycetales</taxon>
        <taxon>Saccharomycetaceae</taxon>
        <taxon>Nakaseomyces</taxon>
    </lineage>
</organism>
<dbReference type="InterPro" id="IPR016763">
    <property type="entry name" value="VAP"/>
</dbReference>
<evidence type="ECO:0000313" key="9">
    <source>
        <dbReference type="EMBL" id="CAG59925.1"/>
    </source>
</evidence>
<dbReference type="SUPFAM" id="SSF49354">
    <property type="entry name" value="PapD-like"/>
    <property type="match status" value="1"/>
</dbReference>
<dbReference type="HOGENOM" id="CLU_1481792_0_0_1"/>
<evidence type="ECO:0000313" key="8">
    <source>
        <dbReference type="CGD" id="CAL0130326"/>
    </source>
</evidence>
<dbReference type="VEuPathDB" id="FungiDB:CAGL0H04543g"/>
<dbReference type="RefSeq" id="XP_446992.1">
    <property type="nucleotide sequence ID" value="XM_446992.1"/>
</dbReference>
<dbReference type="InterPro" id="IPR013783">
    <property type="entry name" value="Ig-like_fold"/>
</dbReference>
<dbReference type="PROSITE" id="PS50202">
    <property type="entry name" value="MSP"/>
    <property type="match status" value="1"/>
</dbReference>
<dbReference type="AlphaFoldDB" id="Q6FS02"/>
<keyword evidence="4 6" id="KW-1133">Transmembrane helix</keyword>
<dbReference type="CGD" id="CAL0130326">
    <property type="gene designation" value="CAGL0H04543g"/>
</dbReference>
<sequence>MSYFKLIRFIVSNSSHLMLISTASTMYTRIDPEQLVFEDVVQCRRVLRVRNVSDENIIYKVRTTAPDLYIVRPNVHTILQGQELELEFVYLGQETSHSGRDKFMIITAPVGDTSYDKQVLETDWDKIVSGELKHRAVSKKIPVLMTSEEGVRGAREYIPTRKYVIMLCVMLVIVAYILKKLF</sequence>
<name>Q6FS02_CANGA</name>
<accession>Q6FS02</accession>
<comment type="similarity">
    <text evidence="2">Belongs to the VAMP-associated protein (VAP) (TC 9.B.17) family.</text>
</comment>
<dbReference type="InterPro" id="IPR000535">
    <property type="entry name" value="MSP_dom"/>
</dbReference>
<comment type="subcellular location">
    <subcellularLocation>
        <location evidence="1">Membrane</location>
        <topology evidence="1">Single-pass type IV membrane protein</topology>
    </subcellularLocation>
</comment>
<keyword evidence="10" id="KW-1185">Reference proteome</keyword>
<proteinExistence type="inferred from homology"/>
<protein>
    <recommendedName>
        <fullName evidence="7">MSP domain-containing protein</fullName>
    </recommendedName>
</protein>
<dbReference type="GO" id="GO:0033149">
    <property type="term" value="F:FFAT motif binding"/>
    <property type="evidence" value="ECO:0007669"/>
    <property type="project" value="TreeGrafter"/>
</dbReference>
<dbReference type="STRING" id="284593.Q6FS02"/>
<dbReference type="GO" id="GO:0061817">
    <property type="term" value="P:endoplasmic reticulum-plasma membrane tethering"/>
    <property type="evidence" value="ECO:0007669"/>
    <property type="project" value="TreeGrafter"/>
</dbReference>
<gene>
    <name evidence="8 9" type="ordered locus">CAGL0H04543g</name>
</gene>
<dbReference type="EMBL" id="CR380954">
    <property type="protein sequence ID" value="CAG59925.1"/>
    <property type="molecule type" value="Genomic_DNA"/>
</dbReference>
<feature type="domain" description="MSP" evidence="7">
    <location>
        <begin position="27"/>
        <end position="142"/>
    </location>
</feature>
<evidence type="ECO:0000256" key="2">
    <source>
        <dbReference type="ARBA" id="ARBA00008932"/>
    </source>
</evidence>
<dbReference type="GO" id="GO:0005886">
    <property type="term" value="C:plasma membrane"/>
    <property type="evidence" value="ECO:0007669"/>
    <property type="project" value="TreeGrafter"/>
</dbReference>
<dbReference type="Proteomes" id="UP000002428">
    <property type="component" value="Chromosome H"/>
</dbReference>
<dbReference type="GO" id="GO:0005789">
    <property type="term" value="C:endoplasmic reticulum membrane"/>
    <property type="evidence" value="ECO:0007669"/>
    <property type="project" value="InterPro"/>
</dbReference>
<evidence type="ECO:0000256" key="4">
    <source>
        <dbReference type="ARBA" id="ARBA00022989"/>
    </source>
</evidence>
<dbReference type="Gene3D" id="2.60.40.10">
    <property type="entry name" value="Immunoglobulins"/>
    <property type="match status" value="1"/>
</dbReference>
<evidence type="ECO:0000259" key="7">
    <source>
        <dbReference type="PROSITE" id="PS50202"/>
    </source>
</evidence>
<keyword evidence="3 6" id="KW-0812">Transmembrane</keyword>
<dbReference type="InParanoid" id="Q6FS02"/>
<evidence type="ECO:0000313" key="10">
    <source>
        <dbReference type="Proteomes" id="UP000002428"/>
    </source>
</evidence>